<organism evidence="2">
    <name type="scientific">uncultured organism</name>
    <dbReference type="NCBI Taxonomy" id="155900"/>
    <lineage>
        <taxon>unclassified sequences</taxon>
        <taxon>environmental samples</taxon>
    </lineage>
</organism>
<dbReference type="GO" id="GO:0006261">
    <property type="term" value="P:DNA-templated DNA replication"/>
    <property type="evidence" value="ECO:0007669"/>
    <property type="project" value="TreeGrafter"/>
</dbReference>
<dbReference type="PANTHER" id="PTHR11669">
    <property type="entry name" value="REPLICATION FACTOR C / DNA POLYMERASE III GAMMA-TAU SUBUNIT"/>
    <property type="match status" value="1"/>
</dbReference>
<dbReference type="Pfam" id="PF13177">
    <property type="entry name" value="DNA_pol3_delta2"/>
    <property type="match status" value="1"/>
</dbReference>
<keyword evidence="1" id="KW-0812">Transmembrane</keyword>
<accession>G8DB15</accession>
<dbReference type="InterPro" id="IPR050238">
    <property type="entry name" value="DNA_Rep/Repair_Clamp_Loader"/>
</dbReference>
<sequence>MIFFWQKTLWKKFNWHLQNNKIPYGLLLTGFPGTGKLHFVKLCAQKILSCNSSELSEHPDLLYIKPQGKLNQIQIDQIRNIIFFLQRTSWIGGYRVVIIDKSHNMNLFAYNAFLKILEEKREKTILILTADYLESIPLTIRSRCQIWYMNFFLEEKNQNLKNFFWEYEINNSKNLLNIFNIPGFGPIYLEIWKKKGYLKKINSVFQNFLDKKTPIFQTKKLQDIDLVLIINSLIQLVYNLIYILILKKKNSIFWKLAKKKSLSQWFYLIDFYLVERKKIIKIDYLFNTELFLEGLFIEWYLYNE</sequence>
<gene>
    <name evidence="2" type="ORF">ETU_000004</name>
</gene>
<evidence type="ECO:0000256" key="1">
    <source>
        <dbReference type="SAM" id="Phobius"/>
    </source>
</evidence>
<dbReference type="AlphaFoldDB" id="G8DB15"/>
<dbReference type="InterPro" id="IPR027417">
    <property type="entry name" value="P-loop_NTPase"/>
</dbReference>
<dbReference type="SUPFAM" id="SSF52540">
    <property type="entry name" value="P-loop containing nucleoside triphosphate hydrolases"/>
    <property type="match status" value="1"/>
</dbReference>
<feature type="transmembrane region" description="Helical" evidence="1">
    <location>
        <begin position="226"/>
        <end position="246"/>
    </location>
</feature>
<proteinExistence type="predicted"/>
<name>G8DB15_9ZZZZ</name>
<dbReference type="PANTHER" id="PTHR11669:SF8">
    <property type="entry name" value="DNA POLYMERASE III SUBUNIT DELTA"/>
    <property type="match status" value="1"/>
</dbReference>
<evidence type="ECO:0000313" key="2">
    <source>
        <dbReference type="EMBL" id="ADQ55471.1"/>
    </source>
</evidence>
<keyword evidence="1" id="KW-1133">Transmembrane helix</keyword>
<keyword evidence="1" id="KW-0472">Membrane</keyword>
<protein>
    <submittedName>
        <fullName evidence="2">DNA polymerase III delta prime subunit</fullName>
    </submittedName>
</protein>
<dbReference type="Gene3D" id="3.40.50.300">
    <property type="entry name" value="P-loop containing nucleotide triphosphate hydrolases"/>
    <property type="match status" value="1"/>
</dbReference>
<dbReference type="EMBL" id="HQ609499">
    <property type="protein sequence ID" value="ADQ55471.1"/>
    <property type="molecule type" value="Genomic_DNA"/>
</dbReference>
<reference evidence="2" key="1">
    <citation type="journal article" date="2011" name="ACS Chem. Biol.">
        <title>Meta-omic Characterization of the Marine Invertebrate Microbial Consortium That Produces the Chemotherapeutic Natural Product ET-743.</title>
        <authorList>
            <person name="Rath C.M."/>
            <person name="Janto B."/>
            <person name="Earl J."/>
            <person name="Ahmed A."/>
            <person name="Hu F.Z."/>
            <person name="Hiller L."/>
            <person name="Dahlgren M."/>
            <person name="Kreft R."/>
            <person name="Yu F."/>
            <person name="Wolff J.J."/>
            <person name="Kweon H.K."/>
            <person name="Christiansen M.A."/>
            <person name="Hakansson K."/>
            <person name="Williams R.M."/>
            <person name="Ehrlich G.D."/>
            <person name="Sherman D.H."/>
        </authorList>
    </citation>
    <scope>NUCLEOTIDE SEQUENCE</scope>
</reference>